<accession>A0ABR7QF87</accession>
<keyword evidence="2" id="KW-1185">Reference proteome</keyword>
<sequence length="65" mass="7580">MRSIVYDNSRNYRKTTRDFILIRAFSFEVSNYLACNFSNYGSIDIDIFTVDDMILTTTSGDPTFF</sequence>
<proteinExistence type="predicted"/>
<protein>
    <submittedName>
        <fullName evidence="1">Uncharacterized protein</fullName>
    </submittedName>
</protein>
<dbReference type="EMBL" id="JACGWS010000017">
    <property type="protein sequence ID" value="MBC8757158.1"/>
    <property type="molecule type" value="Genomic_DNA"/>
</dbReference>
<reference evidence="1 2" key="1">
    <citation type="submission" date="2020-07" db="EMBL/GenBank/DDBJ databases">
        <title>Description of Kordia aestuariivivens sp. nov., isolated from a tidal flat.</title>
        <authorList>
            <person name="Park S."/>
            <person name="Yoon J.-H."/>
        </authorList>
    </citation>
    <scope>NUCLEOTIDE SEQUENCE [LARGE SCALE GENOMIC DNA]</scope>
    <source>
        <strain evidence="1 2">YSTF-M3</strain>
    </source>
</reference>
<comment type="caution">
    <text evidence="1">The sequence shown here is derived from an EMBL/GenBank/DDBJ whole genome shotgun (WGS) entry which is preliminary data.</text>
</comment>
<gene>
    <name evidence="1" type="ORF">H2O64_20985</name>
</gene>
<evidence type="ECO:0000313" key="1">
    <source>
        <dbReference type="EMBL" id="MBC8757158.1"/>
    </source>
</evidence>
<dbReference type="Proteomes" id="UP000619238">
    <property type="component" value="Unassembled WGS sequence"/>
</dbReference>
<evidence type="ECO:0000313" key="2">
    <source>
        <dbReference type="Proteomes" id="UP000619238"/>
    </source>
</evidence>
<name>A0ABR7QF87_9FLAO</name>
<dbReference type="RefSeq" id="WP_187564202.1">
    <property type="nucleotide sequence ID" value="NZ_JACGWS010000017.1"/>
</dbReference>
<organism evidence="1 2">
    <name type="scientific">Kordia aestuariivivens</name>
    <dbReference type="NCBI Taxonomy" id="2759037"/>
    <lineage>
        <taxon>Bacteria</taxon>
        <taxon>Pseudomonadati</taxon>
        <taxon>Bacteroidota</taxon>
        <taxon>Flavobacteriia</taxon>
        <taxon>Flavobacteriales</taxon>
        <taxon>Flavobacteriaceae</taxon>
        <taxon>Kordia</taxon>
    </lineage>
</organism>